<name>A0A8S4RQS6_9NEOP</name>
<gene>
    <name evidence="1" type="primary">jg22757</name>
    <name evidence="1" type="ORF">PAEG_LOCUS17229</name>
</gene>
<dbReference type="AlphaFoldDB" id="A0A8S4RQS6"/>
<evidence type="ECO:0000313" key="2">
    <source>
        <dbReference type="Proteomes" id="UP000838756"/>
    </source>
</evidence>
<accession>A0A8S4RQS6</accession>
<keyword evidence="2" id="KW-1185">Reference proteome</keyword>
<dbReference type="EMBL" id="CAKXAJ010025536">
    <property type="protein sequence ID" value="CAH2240661.1"/>
    <property type="molecule type" value="Genomic_DNA"/>
</dbReference>
<dbReference type="Proteomes" id="UP000838756">
    <property type="component" value="Unassembled WGS sequence"/>
</dbReference>
<proteinExistence type="predicted"/>
<reference evidence="1" key="1">
    <citation type="submission" date="2022-03" db="EMBL/GenBank/DDBJ databases">
        <authorList>
            <person name="Lindestad O."/>
        </authorList>
    </citation>
    <scope>NUCLEOTIDE SEQUENCE</scope>
</reference>
<organism evidence="1 2">
    <name type="scientific">Pararge aegeria aegeria</name>
    <dbReference type="NCBI Taxonomy" id="348720"/>
    <lineage>
        <taxon>Eukaryota</taxon>
        <taxon>Metazoa</taxon>
        <taxon>Ecdysozoa</taxon>
        <taxon>Arthropoda</taxon>
        <taxon>Hexapoda</taxon>
        <taxon>Insecta</taxon>
        <taxon>Pterygota</taxon>
        <taxon>Neoptera</taxon>
        <taxon>Endopterygota</taxon>
        <taxon>Lepidoptera</taxon>
        <taxon>Glossata</taxon>
        <taxon>Ditrysia</taxon>
        <taxon>Papilionoidea</taxon>
        <taxon>Nymphalidae</taxon>
        <taxon>Satyrinae</taxon>
        <taxon>Satyrini</taxon>
        <taxon>Parargina</taxon>
        <taxon>Pararge</taxon>
    </lineage>
</organism>
<evidence type="ECO:0000313" key="1">
    <source>
        <dbReference type="EMBL" id="CAH2240661.1"/>
    </source>
</evidence>
<protein>
    <submittedName>
        <fullName evidence="1">Jg22757 protein</fullName>
    </submittedName>
</protein>
<sequence length="71" mass="8333">MTLLRVLWLEQRSALLEQWSPWVTVNAVTIISTYYRPLQGKGFLPPMRRDYGVDCRRIGPYWCCGIDEAEL</sequence>
<comment type="caution">
    <text evidence="1">The sequence shown here is derived from an EMBL/GenBank/DDBJ whole genome shotgun (WGS) entry which is preliminary data.</text>
</comment>